<dbReference type="InterPro" id="IPR045687">
    <property type="entry name" value="PIGG/GPI7_C"/>
</dbReference>
<feature type="transmembrane region" description="Helical" evidence="11">
    <location>
        <begin position="725"/>
        <end position="741"/>
    </location>
</feature>
<evidence type="ECO:0000256" key="4">
    <source>
        <dbReference type="ARBA" id="ARBA00022502"/>
    </source>
</evidence>
<evidence type="ECO:0000256" key="10">
    <source>
        <dbReference type="ARBA" id="ARBA00023180"/>
    </source>
</evidence>
<organism evidence="13 14">
    <name type="scientific">Porites lobata</name>
    <dbReference type="NCBI Taxonomy" id="104759"/>
    <lineage>
        <taxon>Eukaryota</taxon>
        <taxon>Metazoa</taxon>
        <taxon>Cnidaria</taxon>
        <taxon>Anthozoa</taxon>
        <taxon>Hexacorallia</taxon>
        <taxon>Scleractinia</taxon>
        <taxon>Fungiina</taxon>
        <taxon>Poritidae</taxon>
        <taxon>Porites</taxon>
    </lineage>
</organism>
<keyword evidence="7" id="KW-0256">Endoplasmic reticulum</keyword>
<feature type="transmembrane region" description="Helical" evidence="11">
    <location>
        <begin position="682"/>
        <end position="701"/>
    </location>
</feature>
<evidence type="ECO:0000259" key="12">
    <source>
        <dbReference type="Pfam" id="PF19316"/>
    </source>
</evidence>
<feature type="transmembrane region" description="Helical" evidence="11">
    <location>
        <begin position="422"/>
        <end position="446"/>
    </location>
</feature>
<dbReference type="PANTHER" id="PTHR23072">
    <property type="entry name" value="PHOSPHATIDYLINOSITOL GLYCAN-RELATED"/>
    <property type="match status" value="1"/>
</dbReference>
<feature type="transmembrane region" description="Helical" evidence="11">
    <location>
        <begin position="953"/>
        <end position="977"/>
    </location>
</feature>
<dbReference type="InterPro" id="IPR017850">
    <property type="entry name" value="Alkaline_phosphatase_core_sf"/>
</dbReference>
<proteinExistence type="inferred from homology"/>
<comment type="caution">
    <text evidence="13">The sequence shown here is derived from an EMBL/GenBank/DDBJ whole genome shotgun (WGS) entry which is preliminary data.</text>
</comment>
<evidence type="ECO:0000256" key="11">
    <source>
        <dbReference type="SAM" id="Phobius"/>
    </source>
</evidence>
<keyword evidence="4" id="KW-0337">GPI-anchor biosynthesis</keyword>
<evidence type="ECO:0000256" key="3">
    <source>
        <dbReference type="ARBA" id="ARBA00005315"/>
    </source>
</evidence>
<protein>
    <recommendedName>
        <fullName evidence="12">GPI ethanolamine phosphate transferase 2 C-terminal domain-containing protein</fullName>
    </recommendedName>
</protein>
<dbReference type="Pfam" id="PF19316">
    <property type="entry name" value="PIGO_PIGG"/>
    <property type="match status" value="2"/>
</dbReference>
<evidence type="ECO:0000256" key="9">
    <source>
        <dbReference type="ARBA" id="ARBA00023136"/>
    </source>
</evidence>
<gene>
    <name evidence="13" type="ORF">PLOB_00009015</name>
</gene>
<evidence type="ECO:0000313" key="13">
    <source>
        <dbReference type="EMBL" id="CAH3168096.1"/>
    </source>
</evidence>
<keyword evidence="9 11" id="KW-0472">Membrane</keyword>
<dbReference type="InterPro" id="IPR002591">
    <property type="entry name" value="Phosphodiest/P_Trfase"/>
</dbReference>
<keyword evidence="5" id="KW-0808">Transferase</keyword>
<feature type="transmembrane region" description="Helical" evidence="11">
    <location>
        <begin position="873"/>
        <end position="891"/>
    </location>
</feature>
<dbReference type="PANTHER" id="PTHR23072:SF0">
    <property type="entry name" value="GPI ETHANOLAMINE PHOSPHATE TRANSFERASE 2"/>
    <property type="match status" value="1"/>
</dbReference>
<keyword evidence="10" id="KW-0325">Glycoprotein</keyword>
<name>A0ABN8QSK6_9CNID</name>
<evidence type="ECO:0000256" key="1">
    <source>
        <dbReference type="ARBA" id="ARBA00004477"/>
    </source>
</evidence>
<dbReference type="InterPro" id="IPR039527">
    <property type="entry name" value="PIGG/GPI7"/>
</dbReference>
<dbReference type="InterPro" id="IPR037674">
    <property type="entry name" value="PIG-G_N"/>
</dbReference>
<comment type="subcellular location">
    <subcellularLocation>
        <location evidence="1">Endoplasmic reticulum membrane</location>
        <topology evidence="1">Multi-pass membrane protein</topology>
    </subcellularLocation>
</comment>
<sequence>MASGHSLFLILLLFCQILGLVLFLRGFFPLKKAIQGMAAITDLPPEPSAERPGDPLSPKFGRVVIVLIDALRADFVFNNQSRLPFTQEIIRTNKSFSFLAKAHPPTVTMPRIKALTTGGIPGFIDVVFNIDSEFLLEDNLISQMKFANKKIVFYGDDTWMRLFPEHFERTDGTTSFFVTDYTEVDDNVTRHIDSELKSDDWDIMILHYLGLDHIGHIAGPSSPLVGPKLLEMDHIINNIYNAMLSWDKKREAPSMMVLCGDHGMSDAGSHGGASSSETSTPLVFMSPLFERLGGEVFNRKEVQQIDLVPTLSVLLGLPIPQNSIGVAIPSLFGFHTPREMLRALQLNTHQLSKTLTANGHSVENMYELNHAHKLHSDWLKSTETAHSSTNLKTKAGKVAKQYILALEKMTSRMTASLSKYDLHAMICGIAVLIQTLCWVACGLHRISFPNKRNERLDVSVTGVFVVSGAVLLVAVLHLLACSSTVIGGSDVMCAANSVESFIYGSTVALQAGVSLTFILLRIPNLISSLSWTLSWFSFLFQSRRHFFLITGVLLHTFSLLSSSFVEEEHQTWYFLTSTFFMIILCEKSVLFCKTNTRAASEVTAEKATQSDSLDGENCGRYRKEKPLNHSLTHTGSSKDQVIFTDVNLGDLFSRKEFVNAETIRRENSCYSWEAAKAQYRDLLSCLVVFVLLGLGRLSRAWNQTGIKWADIPDIGDWLVKPENKIILSITYFTSLVFIIGFRYGRHDILTSVVFIVGCVSSYLYRAVTGNVQLPWLPKEPITKGIIEARMTYCCVTAMVLWNVILLFKANNSNKKRLFQEYICDVCEPLEGLLSSFLLLEILLQRPHNAAILAIFVVQENILSQVLWKSQEKSWIVTLSSLWMGHAMYFSLGNSNSLASVDISAGYVGLEDFVPSIMVPLTYVATYCGPCLWLMAGILSVIRNTRDSVSLQVSLYQACYVIAVCQSLVLCVYCTLVFSQRYHLFVWSVFSPKLLYETTKTLLCSVFSISVICLTCFLVKPERLSLQKSE</sequence>
<dbReference type="Pfam" id="PF01663">
    <property type="entry name" value="Phosphodiest"/>
    <property type="match status" value="1"/>
</dbReference>
<dbReference type="Proteomes" id="UP001159405">
    <property type="component" value="Unassembled WGS sequence"/>
</dbReference>
<reference evidence="13 14" key="1">
    <citation type="submission" date="2022-05" db="EMBL/GenBank/DDBJ databases">
        <authorList>
            <consortium name="Genoscope - CEA"/>
            <person name="William W."/>
        </authorList>
    </citation>
    <scope>NUCLEOTIDE SEQUENCE [LARGE SCALE GENOMIC DNA]</scope>
</reference>
<keyword evidence="14" id="KW-1185">Reference proteome</keyword>
<evidence type="ECO:0000256" key="7">
    <source>
        <dbReference type="ARBA" id="ARBA00022824"/>
    </source>
</evidence>
<keyword evidence="8 11" id="KW-1133">Transmembrane helix</keyword>
<feature type="domain" description="GPI ethanolamine phosphate transferase 2 C-terminal" evidence="12">
    <location>
        <begin position="678"/>
        <end position="1002"/>
    </location>
</feature>
<feature type="transmembrane region" description="Helical" evidence="11">
    <location>
        <begin position="571"/>
        <end position="590"/>
    </location>
</feature>
<evidence type="ECO:0000256" key="2">
    <source>
        <dbReference type="ARBA" id="ARBA00004687"/>
    </source>
</evidence>
<evidence type="ECO:0000313" key="14">
    <source>
        <dbReference type="Proteomes" id="UP001159405"/>
    </source>
</evidence>
<dbReference type="CDD" id="cd16024">
    <property type="entry name" value="GPI_EPT_2"/>
    <property type="match status" value="1"/>
</dbReference>
<feature type="transmembrane region" description="Helical" evidence="11">
    <location>
        <begin position="458"/>
        <end position="480"/>
    </location>
</feature>
<dbReference type="EMBL" id="CALNXK010000143">
    <property type="protein sequence ID" value="CAH3168096.1"/>
    <property type="molecule type" value="Genomic_DNA"/>
</dbReference>
<comment type="similarity">
    <text evidence="3">Belongs to the PIGG/PIGN/PIGO family. PIGG subfamily.</text>
</comment>
<feature type="transmembrane region" description="Helical" evidence="11">
    <location>
        <begin position="920"/>
        <end position="941"/>
    </location>
</feature>
<feature type="domain" description="GPI ethanolamine phosphate transferase 2 C-terminal" evidence="12">
    <location>
        <begin position="525"/>
        <end position="590"/>
    </location>
</feature>
<dbReference type="SUPFAM" id="SSF53649">
    <property type="entry name" value="Alkaline phosphatase-like"/>
    <property type="match status" value="1"/>
</dbReference>
<feature type="transmembrane region" description="Helical" evidence="11">
    <location>
        <begin position="997"/>
        <end position="1018"/>
    </location>
</feature>
<keyword evidence="6 11" id="KW-0812">Transmembrane</keyword>
<dbReference type="Gene3D" id="3.40.720.10">
    <property type="entry name" value="Alkaline Phosphatase, subunit A"/>
    <property type="match status" value="1"/>
</dbReference>
<feature type="transmembrane region" description="Helical" evidence="11">
    <location>
        <begin position="748"/>
        <end position="768"/>
    </location>
</feature>
<accession>A0ABN8QSK6</accession>
<feature type="transmembrane region" description="Helical" evidence="11">
    <location>
        <begin position="788"/>
        <end position="807"/>
    </location>
</feature>
<comment type="pathway">
    <text evidence="2">Glycolipid biosynthesis; glycosylphosphatidylinositol-anchor biosynthesis.</text>
</comment>
<feature type="transmembrane region" description="Helical" evidence="11">
    <location>
        <begin position="546"/>
        <end position="565"/>
    </location>
</feature>
<evidence type="ECO:0000256" key="5">
    <source>
        <dbReference type="ARBA" id="ARBA00022679"/>
    </source>
</evidence>
<evidence type="ECO:0000256" key="6">
    <source>
        <dbReference type="ARBA" id="ARBA00022692"/>
    </source>
</evidence>
<evidence type="ECO:0000256" key="8">
    <source>
        <dbReference type="ARBA" id="ARBA00022989"/>
    </source>
</evidence>